<sequence length="157" mass="16378">MRKKYKLLAGAAALIALVGGNTATAVALSGDEDPSNRSSIATSVGSHETRGDDGRVDAEDGTDTAVDEWGLGMEADDSHAQGAQELTAERAAAMAREATGGTVVELEYDGGWEAEVISENGLELEVQVETSTVTKDVDDNDDNDDKGDNDDDEDGDD</sequence>
<protein>
    <recommendedName>
        <fullName evidence="5">PepSY domain-containing protein</fullName>
    </recommendedName>
</protein>
<feature type="compositionally biased region" description="Basic and acidic residues" evidence="1">
    <location>
        <begin position="47"/>
        <end position="58"/>
    </location>
</feature>
<dbReference type="EMBL" id="LLZU01000012">
    <property type="protein sequence ID" value="KRV49438.1"/>
    <property type="molecule type" value="Genomic_DNA"/>
</dbReference>
<comment type="caution">
    <text evidence="3">The sequence shown here is derived from an EMBL/GenBank/DDBJ whole genome shotgun (WGS) entry which is preliminary data.</text>
</comment>
<evidence type="ECO:0000256" key="1">
    <source>
        <dbReference type="SAM" id="MobiDB-lite"/>
    </source>
</evidence>
<feature type="chain" id="PRO_5006670711" description="PepSY domain-containing protein" evidence="2">
    <location>
        <begin position="26"/>
        <end position="157"/>
    </location>
</feature>
<accession>A0A0T6LTH5</accession>
<feature type="compositionally biased region" description="Acidic residues" evidence="1">
    <location>
        <begin position="138"/>
        <end position="157"/>
    </location>
</feature>
<keyword evidence="4" id="KW-1185">Reference proteome</keyword>
<feature type="region of interest" description="Disordered" evidence="1">
    <location>
        <begin position="131"/>
        <end position="157"/>
    </location>
</feature>
<dbReference type="AlphaFoldDB" id="A0A0T6LTH5"/>
<feature type="region of interest" description="Disordered" evidence="1">
    <location>
        <begin position="28"/>
        <end position="61"/>
    </location>
</feature>
<feature type="signal peptide" evidence="2">
    <location>
        <begin position="1"/>
        <end position="25"/>
    </location>
</feature>
<feature type="compositionally biased region" description="Polar residues" evidence="1">
    <location>
        <begin position="36"/>
        <end position="46"/>
    </location>
</feature>
<proteinExistence type="predicted"/>
<dbReference type="STRING" id="76728.AQ490_20890"/>
<evidence type="ECO:0008006" key="5">
    <source>
        <dbReference type="Google" id="ProtNLM"/>
    </source>
</evidence>
<evidence type="ECO:0000313" key="4">
    <source>
        <dbReference type="Proteomes" id="UP000050867"/>
    </source>
</evidence>
<organism evidence="3 4">
    <name type="scientific">Wenjunlia vitaminophila</name>
    <name type="common">Streptomyces vitaminophilus</name>
    <dbReference type="NCBI Taxonomy" id="76728"/>
    <lineage>
        <taxon>Bacteria</taxon>
        <taxon>Bacillati</taxon>
        <taxon>Actinomycetota</taxon>
        <taxon>Actinomycetes</taxon>
        <taxon>Kitasatosporales</taxon>
        <taxon>Streptomycetaceae</taxon>
        <taxon>Wenjunlia</taxon>
    </lineage>
</organism>
<gene>
    <name evidence="3" type="ORF">AQ490_20890</name>
</gene>
<dbReference type="RefSeq" id="WP_018383719.1">
    <property type="nucleotide sequence ID" value="NZ_LLZU01000012.1"/>
</dbReference>
<reference evidence="3 4" key="1">
    <citation type="submission" date="2015-10" db="EMBL/GenBank/DDBJ databases">
        <title>Draft genome sequence of pyrrolomycin-producing Streptomyces vitaminophilus.</title>
        <authorList>
            <person name="Graham D.E."/>
            <person name="Mahan K.M."/>
            <person name="Klingeman D.M."/>
            <person name="Hettich R.L."/>
            <person name="Parry R.J."/>
        </authorList>
    </citation>
    <scope>NUCLEOTIDE SEQUENCE [LARGE SCALE GENOMIC DNA]</scope>
    <source>
        <strain evidence="3 4">ATCC 31673</strain>
    </source>
</reference>
<name>A0A0T6LTH5_WENVI</name>
<evidence type="ECO:0000313" key="3">
    <source>
        <dbReference type="EMBL" id="KRV49438.1"/>
    </source>
</evidence>
<dbReference type="Proteomes" id="UP000050867">
    <property type="component" value="Unassembled WGS sequence"/>
</dbReference>
<evidence type="ECO:0000256" key="2">
    <source>
        <dbReference type="SAM" id="SignalP"/>
    </source>
</evidence>
<keyword evidence="2" id="KW-0732">Signal</keyword>